<dbReference type="AlphaFoldDB" id="X1TEC6"/>
<evidence type="ECO:0000313" key="2">
    <source>
        <dbReference type="EMBL" id="GAI78389.1"/>
    </source>
</evidence>
<name>X1TEC6_9ZZZZ</name>
<dbReference type="EMBL" id="BARW01011927">
    <property type="protein sequence ID" value="GAI78389.1"/>
    <property type="molecule type" value="Genomic_DNA"/>
</dbReference>
<sequence>MKALTSNNLKASYIAVLLAAAVLYIATCAPGPLWQDSGMYQYRIWHNDIEGKL</sequence>
<protein>
    <submittedName>
        <fullName evidence="2">Uncharacterized protein</fullName>
    </submittedName>
</protein>
<comment type="caution">
    <text evidence="2">The sequence shown here is derived from an EMBL/GenBank/DDBJ whole genome shotgun (WGS) entry which is preliminary data.</text>
</comment>
<organism evidence="2">
    <name type="scientific">marine sediment metagenome</name>
    <dbReference type="NCBI Taxonomy" id="412755"/>
    <lineage>
        <taxon>unclassified sequences</taxon>
        <taxon>metagenomes</taxon>
        <taxon>ecological metagenomes</taxon>
    </lineage>
</organism>
<reference evidence="2" key="1">
    <citation type="journal article" date="2014" name="Front. Microbiol.">
        <title>High frequency of phylogenetically diverse reductive dehalogenase-homologous genes in deep subseafloor sedimentary metagenomes.</title>
        <authorList>
            <person name="Kawai M."/>
            <person name="Futagami T."/>
            <person name="Toyoda A."/>
            <person name="Takaki Y."/>
            <person name="Nishi S."/>
            <person name="Hori S."/>
            <person name="Arai W."/>
            <person name="Tsubouchi T."/>
            <person name="Morono Y."/>
            <person name="Uchiyama I."/>
            <person name="Ito T."/>
            <person name="Fujiyama A."/>
            <person name="Inagaki F."/>
            <person name="Takami H."/>
        </authorList>
    </citation>
    <scope>NUCLEOTIDE SEQUENCE</scope>
    <source>
        <strain evidence="2">Expedition CK06-06</strain>
    </source>
</reference>
<feature type="non-terminal residue" evidence="2">
    <location>
        <position position="53"/>
    </location>
</feature>
<accession>X1TEC6</accession>
<keyword evidence="1" id="KW-0472">Membrane</keyword>
<feature type="transmembrane region" description="Helical" evidence="1">
    <location>
        <begin position="12"/>
        <end position="34"/>
    </location>
</feature>
<proteinExistence type="predicted"/>
<gene>
    <name evidence="2" type="ORF">S12H4_22751</name>
</gene>
<keyword evidence="1" id="KW-1133">Transmembrane helix</keyword>
<evidence type="ECO:0000256" key="1">
    <source>
        <dbReference type="SAM" id="Phobius"/>
    </source>
</evidence>
<keyword evidence="1" id="KW-0812">Transmembrane</keyword>